<gene>
    <name evidence="5" type="ORF">EDM02_02770</name>
</gene>
<accession>A0A3N2QCC8</accession>
<feature type="repeat" description="ANK" evidence="3">
    <location>
        <begin position="302"/>
        <end position="334"/>
    </location>
</feature>
<evidence type="ECO:0000256" key="3">
    <source>
        <dbReference type="PROSITE-ProRule" id="PRU00023"/>
    </source>
</evidence>
<keyword evidence="1" id="KW-0677">Repeat</keyword>
<keyword evidence="4" id="KW-0472">Membrane</keyword>
<feature type="repeat" description="ANK" evidence="3">
    <location>
        <begin position="408"/>
        <end position="440"/>
    </location>
</feature>
<evidence type="ECO:0000256" key="1">
    <source>
        <dbReference type="ARBA" id="ARBA00022737"/>
    </source>
</evidence>
<protein>
    <submittedName>
        <fullName evidence="5">Ankyrin repeat domain-containing protein</fullName>
    </submittedName>
</protein>
<dbReference type="Proteomes" id="UP000270927">
    <property type="component" value="Unassembled WGS sequence"/>
</dbReference>
<keyword evidence="4" id="KW-0812">Transmembrane</keyword>
<dbReference type="PRINTS" id="PR01415">
    <property type="entry name" value="ANKYRIN"/>
</dbReference>
<feature type="repeat" description="ANK" evidence="3">
    <location>
        <begin position="156"/>
        <end position="188"/>
    </location>
</feature>
<organism evidence="5 6">
    <name type="scientific">Candidatus Cardinium hertigii</name>
    <dbReference type="NCBI Taxonomy" id="247481"/>
    <lineage>
        <taxon>Bacteria</taxon>
        <taxon>Pseudomonadati</taxon>
        <taxon>Bacteroidota</taxon>
        <taxon>Cytophagia</taxon>
        <taxon>Cytophagales</taxon>
        <taxon>Amoebophilaceae</taxon>
        <taxon>Candidatus Cardinium</taxon>
    </lineage>
</organism>
<dbReference type="InterPro" id="IPR051165">
    <property type="entry name" value="Multifunctional_ANK_Repeat"/>
</dbReference>
<feature type="repeat" description="ANK" evidence="3">
    <location>
        <begin position="235"/>
        <end position="267"/>
    </location>
</feature>
<evidence type="ECO:0000256" key="2">
    <source>
        <dbReference type="ARBA" id="ARBA00023043"/>
    </source>
</evidence>
<feature type="repeat" description="ANK" evidence="3">
    <location>
        <begin position="268"/>
        <end position="301"/>
    </location>
</feature>
<dbReference type="SUPFAM" id="SSF48403">
    <property type="entry name" value="Ankyrin repeat"/>
    <property type="match status" value="2"/>
</dbReference>
<evidence type="ECO:0000313" key="6">
    <source>
        <dbReference type="Proteomes" id="UP000270927"/>
    </source>
</evidence>
<dbReference type="Pfam" id="PF12796">
    <property type="entry name" value="Ank_2"/>
    <property type="match status" value="3"/>
</dbReference>
<dbReference type="InterPro" id="IPR002110">
    <property type="entry name" value="Ankyrin_rpt"/>
</dbReference>
<dbReference type="PANTHER" id="PTHR24123">
    <property type="entry name" value="ANKYRIN REPEAT-CONTAINING"/>
    <property type="match status" value="1"/>
</dbReference>
<keyword evidence="6" id="KW-1185">Reference proteome</keyword>
<feature type="repeat" description="ANK" evidence="3">
    <location>
        <begin position="122"/>
        <end position="154"/>
    </location>
</feature>
<comment type="caution">
    <text evidence="5">The sequence shown here is derived from an EMBL/GenBank/DDBJ whole genome shotgun (WGS) entry which is preliminary data.</text>
</comment>
<sequence length="576" mass="63389">MVDSSIFMKVIKIPRRIIQHIHIRFLILGVIWAVAACSSIKQHVQESRPQRRELPRELQREIAQFLPHRGLHAYQSVYPLGYYESELHRCNSLHMAAENGHAICICKLLDDGANVDVPDVNNGFTPLCIAARHGHAACVSLLLAAGANADLPNVNNGFTPLYIAARHGHAECMNLLLTAGADINIMPNGSIRSIIYVAAKNGYAACITTLLDALRRAGASQGNIRDQVNTNCPGKRTMPLHIVAQNGYAACIDALIDAGAMCNKQNTYGDTPLHAAAKSNQANIIRTLVVQHDAILDIKNKYDQTPLHVAIRNYKLDAIKTLLQLGADIHLKGTVHIKGKKWEGDAFQIAALHKIRTQRIECATLLQAYASKHAELVGSLQDCIKNGDISFIEKLQRTGVTLEMPNSNGDTALHLAAQYGQVDVIEALYRHNTNIDMNIRNLYNSRTPLHVAAQYGQPDAIRILLQYGAERDIQDNYAGFTPLHLAALRGQVAAIQALVEAEAPVNVQSNQGLTPLELAIKGKYLACAKILLEAGAYINMQCNNPYMQYNNPFPDTIEDRNVYIACVLAWLKETIP</sequence>
<feature type="transmembrane region" description="Helical" evidence="4">
    <location>
        <begin position="21"/>
        <end position="41"/>
    </location>
</feature>
<keyword evidence="2 3" id="KW-0040">ANK repeat</keyword>
<dbReference type="AlphaFoldDB" id="A0A3N2QCC8"/>
<reference evidence="5 6" key="1">
    <citation type="submission" date="2018-09" db="EMBL/GenBank/DDBJ databases">
        <title>Comparative Genomics of Wolbachia-Cardinium Dual Endosymbiosis in a Plant-Parasitic Nematode.</title>
        <authorList>
            <person name="Brown A.M.V."/>
            <person name="Wasala S.K."/>
            <person name="Howe D.K."/>
            <person name="Peetz A.B."/>
            <person name="Zasada I.A."/>
            <person name="Denver D.R."/>
        </authorList>
    </citation>
    <scope>NUCLEOTIDE SEQUENCE [LARGE SCALE GENOMIC DNA]</scope>
    <source>
        <strain evidence="5 6">Pp_1</strain>
    </source>
</reference>
<dbReference type="Gene3D" id="1.25.40.20">
    <property type="entry name" value="Ankyrin repeat-containing domain"/>
    <property type="match status" value="5"/>
</dbReference>
<dbReference type="EMBL" id="RARA01000024">
    <property type="protein sequence ID" value="ROT47339.1"/>
    <property type="molecule type" value="Genomic_DNA"/>
</dbReference>
<dbReference type="PANTHER" id="PTHR24123:SF142">
    <property type="entry name" value="ANKYRIN"/>
    <property type="match status" value="1"/>
</dbReference>
<dbReference type="SMART" id="SM00248">
    <property type="entry name" value="ANK"/>
    <property type="match status" value="12"/>
</dbReference>
<dbReference type="PROSITE" id="PS50088">
    <property type="entry name" value="ANK_REPEAT"/>
    <property type="match status" value="10"/>
</dbReference>
<feature type="repeat" description="ANK" evidence="3">
    <location>
        <begin position="88"/>
        <end position="120"/>
    </location>
</feature>
<proteinExistence type="predicted"/>
<keyword evidence="4" id="KW-1133">Transmembrane helix</keyword>
<feature type="repeat" description="ANK" evidence="3">
    <location>
        <begin position="444"/>
        <end position="476"/>
    </location>
</feature>
<feature type="repeat" description="ANK" evidence="3">
    <location>
        <begin position="478"/>
        <end position="510"/>
    </location>
</feature>
<dbReference type="InterPro" id="IPR036770">
    <property type="entry name" value="Ankyrin_rpt-contain_sf"/>
</dbReference>
<evidence type="ECO:0000313" key="5">
    <source>
        <dbReference type="EMBL" id="ROT47339.1"/>
    </source>
</evidence>
<dbReference type="Pfam" id="PF13857">
    <property type="entry name" value="Ank_5"/>
    <property type="match status" value="1"/>
</dbReference>
<dbReference type="PROSITE" id="PS50297">
    <property type="entry name" value="ANK_REP_REGION"/>
    <property type="match status" value="9"/>
</dbReference>
<dbReference type="OrthoDB" id="5657095at2"/>
<feature type="repeat" description="ANK" evidence="3">
    <location>
        <begin position="511"/>
        <end position="543"/>
    </location>
</feature>
<name>A0A3N2QCC8_9BACT</name>
<evidence type="ECO:0000256" key="4">
    <source>
        <dbReference type="SAM" id="Phobius"/>
    </source>
</evidence>